<comment type="caution">
    <text evidence="2">The sequence shown here is derived from an EMBL/GenBank/DDBJ whole genome shotgun (WGS) entry which is preliminary data.</text>
</comment>
<evidence type="ECO:0000256" key="1">
    <source>
        <dbReference type="SAM" id="MobiDB-lite"/>
    </source>
</evidence>
<protein>
    <submittedName>
        <fullName evidence="2">Uncharacterized protein</fullName>
    </submittedName>
</protein>
<evidence type="ECO:0000313" key="4">
    <source>
        <dbReference type="Proteomes" id="UP000828390"/>
    </source>
</evidence>
<keyword evidence="4" id="KW-1185">Reference proteome</keyword>
<reference evidence="2" key="2">
    <citation type="submission" date="2020-11" db="EMBL/GenBank/DDBJ databases">
        <authorList>
            <person name="McCartney M.A."/>
            <person name="Auch B."/>
            <person name="Kono T."/>
            <person name="Mallez S."/>
            <person name="Becker A."/>
            <person name="Gohl D.M."/>
            <person name="Silverstein K.A.T."/>
            <person name="Koren S."/>
            <person name="Bechman K.B."/>
            <person name="Herman A."/>
            <person name="Abrahante J.E."/>
            <person name="Garbe J."/>
        </authorList>
    </citation>
    <scope>NUCLEOTIDE SEQUENCE</scope>
    <source>
        <strain evidence="2">Duluth1</strain>
        <tissue evidence="2">Whole animal</tissue>
    </source>
</reference>
<dbReference type="AlphaFoldDB" id="A0A9D4S625"/>
<organism evidence="2 4">
    <name type="scientific">Dreissena polymorpha</name>
    <name type="common">Zebra mussel</name>
    <name type="synonym">Mytilus polymorpha</name>
    <dbReference type="NCBI Taxonomy" id="45954"/>
    <lineage>
        <taxon>Eukaryota</taxon>
        <taxon>Metazoa</taxon>
        <taxon>Spiralia</taxon>
        <taxon>Lophotrochozoa</taxon>
        <taxon>Mollusca</taxon>
        <taxon>Bivalvia</taxon>
        <taxon>Autobranchia</taxon>
        <taxon>Heteroconchia</taxon>
        <taxon>Euheterodonta</taxon>
        <taxon>Imparidentia</taxon>
        <taxon>Neoheterodontei</taxon>
        <taxon>Myida</taxon>
        <taxon>Dreissenoidea</taxon>
        <taxon>Dreissenidae</taxon>
        <taxon>Dreissena</taxon>
    </lineage>
</organism>
<sequence>MLKLAQTNQPTNRPTNRQGKNNMSPTTLVGDIKKEHNFKCNFQYYIGPNALTSFMKNARANCVLTRFYSSTLRKTVMSTGSHVSLQTGTNIIRINILTKIYGDMAKNVTSREFTRFHYSHIKTIASRSSGYVF</sequence>
<evidence type="ECO:0000313" key="3">
    <source>
        <dbReference type="EMBL" id="KAH3897806.1"/>
    </source>
</evidence>
<evidence type="ECO:0000313" key="2">
    <source>
        <dbReference type="EMBL" id="KAH3893939.1"/>
    </source>
</evidence>
<gene>
    <name evidence="2" type="ORF">DPMN_018092</name>
    <name evidence="3" type="ORF">DPMN_022002</name>
</gene>
<dbReference type="EMBL" id="JAIWYP010000001">
    <property type="protein sequence ID" value="KAH3897806.1"/>
    <property type="molecule type" value="Genomic_DNA"/>
</dbReference>
<accession>A0A9D4S625</accession>
<proteinExistence type="predicted"/>
<dbReference type="EMBL" id="JAIWYP010000001">
    <property type="protein sequence ID" value="KAH3893939.1"/>
    <property type="molecule type" value="Genomic_DNA"/>
</dbReference>
<dbReference type="Proteomes" id="UP000828390">
    <property type="component" value="Unassembled WGS sequence"/>
</dbReference>
<reference evidence="2" key="1">
    <citation type="journal article" date="2019" name="bioRxiv">
        <title>The Genome of the Zebra Mussel, Dreissena polymorpha: A Resource for Invasive Species Research.</title>
        <authorList>
            <person name="McCartney M.A."/>
            <person name="Auch B."/>
            <person name="Kono T."/>
            <person name="Mallez S."/>
            <person name="Zhang Y."/>
            <person name="Obille A."/>
            <person name="Becker A."/>
            <person name="Abrahante J.E."/>
            <person name="Garbe J."/>
            <person name="Badalamenti J.P."/>
            <person name="Herman A."/>
            <person name="Mangelson H."/>
            <person name="Liachko I."/>
            <person name="Sullivan S."/>
            <person name="Sone E.D."/>
            <person name="Koren S."/>
            <person name="Silverstein K.A.T."/>
            <person name="Beckman K.B."/>
            <person name="Gohl D.M."/>
        </authorList>
    </citation>
    <scope>NUCLEOTIDE SEQUENCE</scope>
    <source>
        <strain evidence="2">Duluth1</strain>
        <tissue evidence="2">Whole animal</tissue>
    </source>
</reference>
<name>A0A9D4S625_DREPO</name>
<feature type="region of interest" description="Disordered" evidence="1">
    <location>
        <begin position="1"/>
        <end position="26"/>
    </location>
</feature>